<dbReference type="EMBL" id="LSBI01000003">
    <property type="protein sequence ID" value="OAQ91825.1"/>
    <property type="molecule type" value="Genomic_DNA"/>
</dbReference>
<sequence length="66" mass="7381">MLTRVGGRLVRYRASCVVKARLCQPRRQASSCWGLDLEVGLVCRQGRAGRNRRFGIGLLLGLARRP</sequence>
<reference evidence="1 2" key="1">
    <citation type="submission" date="2016-02" db="EMBL/GenBank/DDBJ databases">
        <title>Biosynthesis of antibiotic leucinostatins and their inhibition on Phytophthora in bio-control Purpureocillium lilacinum.</title>
        <authorList>
            <person name="Wang G."/>
            <person name="Liu Z."/>
            <person name="Lin R."/>
            <person name="Li E."/>
            <person name="Mao Z."/>
            <person name="Ling J."/>
            <person name="Yin W."/>
            <person name="Xie B."/>
        </authorList>
    </citation>
    <scope>NUCLEOTIDE SEQUENCE [LARGE SCALE GENOMIC DNA]</scope>
    <source>
        <strain evidence="1">PLFJ-1</strain>
    </source>
</reference>
<dbReference type="Proteomes" id="UP000078340">
    <property type="component" value="Unassembled WGS sequence"/>
</dbReference>
<evidence type="ECO:0000313" key="2">
    <source>
        <dbReference type="Proteomes" id="UP000078340"/>
    </source>
</evidence>
<comment type="caution">
    <text evidence="1">The sequence shown here is derived from an EMBL/GenBank/DDBJ whole genome shotgun (WGS) entry which is preliminary data.</text>
</comment>
<protein>
    <submittedName>
        <fullName evidence="1">Uncharacterized protein</fullName>
    </submittedName>
</protein>
<gene>
    <name evidence="1" type="ORF">VFPFJ_03565</name>
</gene>
<dbReference type="AlphaFoldDB" id="A0A179HN34"/>
<name>A0A179HN34_PURLI</name>
<proteinExistence type="predicted"/>
<organism evidence="1 2">
    <name type="scientific">Purpureocillium lilacinum</name>
    <name type="common">Paecilomyces lilacinus</name>
    <dbReference type="NCBI Taxonomy" id="33203"/>
    <lineage>
        <taxon>Eukaryota</taxon>
        <taxon>Fungi</taxon>
        <taxon>Dikarya</taxon>
        <taxon>Ascomycota</taxon>
        <taxon>Pezizomycotina</taxon>
        <taxon>Sordariomycetes</taxon>
        <taxon>Hypocreomycetidae</taxon>
        <taxon>Hypocreales</taxon>
        <taxon>Ophiocordycipitaceae</taxon>
        <taxon>Purpureocillium</taxon>
    </lineage>
</organism>
<accession>A0A179HN34</accession>
<evidence type="ECO:0000313" key="1">
    <source>
        <dbReference type="EMBL" id="OAQ91825.1"/>
    </source>
</evidence>